<dbReference type="STRING" id="323097.Nham_2686"/>
<dbReference type="RefSeq" id="WP_011511131.1">
    <property type="nucleotide sequence ID" value="NC_007964.1"/>
</dbReference>
<dbReference type="InterPro" id="IPR001893">
    <property type="entry name" value="Cys-rich_GLG1_repeat"/>
</dbReference>
<reference evidence="2 3" key="1">
    <citation type="submission" date="2006-03" db="EMBL/GenBank/DDBJ databases">
        <title>Complete sequence of chromosome of Nitrobacter hamburgensis X14.</title>
        <authorList>
            <consortium name="US DOE Joint Genome Institute"/>
            <person name="Copeland A."/>
            <person name="Lucas S."/>
            <person name="Lapidus A."/>
            <person name="Barry K."/>
            <person name="Detter J.C."/>
            <person name="Glavina del Rio T."/>
            <person name="Hammon N."/>
            <person name="Israni S."/>
            <person name="Dalin E."/>
            <person name="Tice H."/>
            <person name="Pitluck S."/>
            <person name="Chain P."/>
            <person name="Malfatti S."/>
            <person name="Shin M."/>
            <person name="Vergez L."/>
            <person name="Schmutz J."/>
            <person name="Larimer F."/>
            <person name="Land M."/>
            <person name="Hauser L."/>
            <person name="Kyrpides N."/>
            <person name="Ivanova N."/>
            <person name="Ward B."/>
            <person name="Arp D."/>
            <person name="Klotz M."/>
            <person name="Stein L."/>
            <person name="O'Mullan G."/>
            <person name="Starkenburg S."/>
            <person name="Sayavedra L."/>
            <person name="Poret-Peterson A.T."/>
            <person name="Gentry M.E."/>
            <person name="Bruce D."/>
            <person name="Richardson P."/>
        </authorList>
    </citation>
    <scope>NUCLEOTIDE SEQUENCE [LARGE SCALE GENOMIC DNA]</scope>
    <source>
        <strain evidence="3">DSM 10229 / NCIMB 13809 / X14</strain>
    </source>
</reference>
<organism evidence="2 3">
    <name type="scientific">Nitrobacter hamburgensis (strain DSM 10229 / NCIMB 13809 / X14)</name>
    <dbReference type="NCBI Taxonomy" id="323097"/>
    <lineage>
        <taxon>Bacteria</taxon>
        <taxon>Pseudomonadati</taxon>
        <taxon>Pseudomonadota</taxon>
        <taxon>Alphaproteobacteria</taxon>
        <taxon>Hyphomicrobiales</taxon>
        <taxon>Nitrobacteraceae</taxon>
        <taxon>Nitrobacter</taxon>
    </lineage>
</organism>
<dbReference type="KEGG" id="nha:Nham_2686"/>
<keyword evidence="1" id="KW-0732">Signal</keyword>
<dbReference type="Proteomes" id="UP000001953">
    <property type="component" value="Chromosome"/>
</dbReference>
<dbReference type="HOGENOM" id="CLU_145244_5_0_5"/>
<dbReference type="OrthoDB" id="8139144at2"/>
<dbReference type="Pfam" id="PF00839">
    <property type="entry name" value="Cys_rich_FGFR"/>
    <property type="match status" value="1"/>
</dbReference>
<evidence type="ECO:0000313" key="3">
    <source>
        <dbReference type="Proteomes" id="UP000001953"/>
    </source>
</evidence>
<accession>Q1QJY2</accession>
<feature type="signal peptide" evidence="1">
    <location>
        <begin position="1"/>
        <end position="23"/>
    </location>
</feature>
<dbReference type="eggNOG" id="ENOG5032MJH">
    <property type="taxonomic scope" value="Bacteria"/>
</dbReference>
<name>Q1QJY2_NITHX</name>
<dbReference type="EMBL" id="CP000319">
    <property type="protein sequence ID" value="ABE63465.1"/>
    <property type="molecule type" value="Genomic_DNA"/>
</dbReference>
<dbReference type="AlphaFoldDB" id="Q1QJY2"/>
<evidence type="ECO:0000313" key="2">
    <source>
        <dbReference type="EMBL" id="ABE63465.1"/>
    </source>
</evidence>
<evidence type="ECO:0000256" key="1">
    <source>
        <dbReference type="SAM" id="SignalP"/>
    </source>
</evidence>
<protein>
    <recommendedName>
        <fullName evidence="4">Cysteine rich repeat-containing protein</fullName>
    </recommendedName>
</protein>
<keyword evidence="3" id="KW-1185">Reference proteome</keyword>
<evidence type="ECO:0008006" key="4">
    <source>
        <dbReference type="Google" id="ProtNLM"/>
    </source>
</evidence>
<proteinExistence type="predicted"/>
<dbReference type="GO" id="GO:0016020">
    <property type="term" value="C:membrane"/>
    <property type="evidence" value="ECO:0007669"/>
    <property type="project" value="InterPro"/>
</dbReference>
<gene>
    <name evidence="2" type="ordered locus">Nham_2686</name>
</gene>
<sequence length="81" mass="8915">MSKIFLSVALLLTFGLTTTMAQAQGQSHSGTDAEQRACARDVSRFCRQVIDQGDFTILACLQQHRPKLTKACHQVLLSHGQ</sequence>
<feature type="chain" id="PRO_5004196181" description="Cysteine rich repeat-containing protein" evidence="1">
    <location>
        <begin position="24"/>
        <end position="81"/>
    </location>
</feature>